<dbReference type="EMBL" id="KI394661">
    <property type="protein sequence ID" value="ERN02144.1"/>
    <property type="molecule type" value="Genomic_DNA"/>
</dbReference>
<evidence type="ECO:0000259" key="1">
    <source>
        <dbReference type="Pfam" id="PF13225"/>
    </source>
</evidence>
<dbReference type="PANTHER" id="PTHR33591">
    <property type="entry name" value="BETA-CAROTENE ISOMERASE D27"/>
    <property type="match status" value="1"/>
</dbReference>
<evidence type="ECO:0000313" key="3">
    <source>
        <dbReference type="Proteomes" id="UP000017836"/>
    </source>
</evidence>
<dbReference type="HOGENOM" id="CLU_076741_2_0_1"/>
<feature type="domain" description="Beta-carotene isomerase D27-like C-terminal" evidence="1">
    <location>
        <begin position="149"/>
        <end position="231"/>
    </location>
</feature>
<organism evidence="2 3">
    <name type="scientific">Amborella trichopoda</name>
    <dbReference type="NCBI Taxonomy" id="13333"/>
    <lineage>
        <taxon>Eukaryota</taxon>
        <taxon>Viridiplantae</taxon>
        <taxon>Streptophyta</taxon>
        <taxon>Embryophyta</taxon>
        <taxon>Tracheophyta</taxon>
        <taxon>Spermatophyta</taxon>
        <taxon>Magnoliopsida</taxon>
        <taxon>Amborellales</taxon>
        <taxon>Amborellaceae</taxon>
        <taxon>Amborella</taxon>
    </lineage>
</organism>
<proteinExistence type="predicted"/>
<dbReference type="InterPro" id="IPR038938">
    <property type="entry name" value="D27-like"/>
</dbReference>
<dbReference type="OMA" id="VMEPNFS"/>
<dbReference type="AlphaFoldDB" id="W1P3C6"/>
<dbReference type="STRING" id="13333.W1P3C6"/>
<dbReference type="eggNOG" id="ENOG502R5D2">
    <property type="taxonomic scope" value="Eukaryota"/>
</dbReference>
<dbReference type="Pfam" id="PF13225">
    <property type="entry name" value="D27-like_C"/>
    <property type="match status" value="1"/>
</dbReference>
<reference evidence="3" key="1">
    <citation type="journal article" date="2013" name="Science">
        <title>The Amborella genome and the evolution of flowering plants.</title>
        <authorList>
            <consortium name="Amborella Genome Project"/>
        </authorList>
    </citation>
    <scope>NUCLEOTIDE SEQUENCE [LARGE SCALE GENOMIC DNA]</scope>
</reference>
<gene>
    <name evidence="2" type="ORF">AMTR_s00045p00181910</name>
</gene>
<evidence type="ECO:0000313" key="2">
    <source>
        <dbReference type="EMBL" id="ERN02144.1"/>
    </source>
</evidence>
<dbReference type="Proteomes" id="UP000017836">
    <property type="component" value="Unassembled WGS sequence"/>
</dbReference>
<accession>W1P3C6</accession>
<name>W1P3C6_AMBTC</name>
<sequence>MEVIATHPLNFHVHSHLQHRINPLFNPNFRIRLSPIRSKSINDSVSVSSVAYKPGLLDDVFLQLFRNKMVQEVGWDSEKPGYDGLIEVARRIMRNGQNNVQVKQSVVRILRSLFPPFLLELFQLLIAPIAGGKLAAMMIARVTTLTCQWLMGRCTINSIELPDGSSCSSGVLVERCKYLEESRCAGICINTCKLPTQTFIKEYMGTPLLMEPNLSDYSCQFKFGVPAPPPENDEVLKAPCLDICPEASGQKRRKNENANPTPTQCPKT</sequence>
<dbReference type="Gramene" id="ERN02144">
    <property type="protein sequence ID" value="ERN02144"/>
    <property type="gene ID" value="AMTR_s00045p00181910"/>
</dbReference>
<dbReference type="PANTHER" id="PTHR33591:SF2">
    <property type="entry name" value="BETA-CAROTENE ISOMERASE D27"/>
    <property type="match status" value="1"/>
</dbReference>
<protein>
    <recommendedName>
        <fullName evidence="1">Beta-carotene isomerase D27-like C-terminal domain-containing protein</fullName>
    </recommendedName>
</protein>
<dbReference type="GO" id="GO:0005506">
    <property type="term" value="F:iron ion binding"/>
    <property type="evidence" value="ECO:0007669"/>
    <property type="project" value="InterPro"/>
</dbReference>
<dbReference type="InterPro" id="IPR025114">
    <property type="entry name" value="D27-like_C"/>
</dbReference>
<keyword evidence="3" id="KW-1185">Reference proteome</keyword>